<dbReference type="InterPro" id="IPR022398">
    <property type="entry name" value="Peptidase_S8_His-AS"/>
</dbReference>
<evidence type="ECO:0000313" key="10">
    <source>
        <dbReference type="EMBL" id="MDQ2583427.1"/>
    </source>
</evidence>
<dbReference type="PANTHER" id="PTHR43806">
    <property type="entry name" value="PEPTIDASE S8"/>
    <property type="match status" value="1"/>
</dbReference>
<keyword evidence="8" id="KW-0732">Signal</keyword>
<feature type="region of interest" description="Disordered" evidence="7">
    <location>
        <begin position="96"/>
        <end position="115"/>
    </location>
</feature>
<keyword evidence="11" id="KW-1185">Reference proteome</keyword>
<evidence type="ECO:0000256" key="6">
    <source>
        <dbReference type="RuleBase" id="RU003355"/>
    </source>
</evidence>
<dbReference type="PROSITE" id="PS00137">
    <property type="entry name" value="SUBTILASE_HIS"/>
    <property type="match status" value="1"/>
</dbReference>
<evidence type="ECO:0000313" key="11">
    <source>
        <dbReference type="Proteomes" id="UP001225605"/>
    </source>
</evidence>
<feature type="active site" description="Charge relay system" evidence="5">
    <location>
        <position position="208"/>
    </location>
</feature>
<feature type="active site" description="Charge relay system" evidence="5">
    <location>
        <position position="616"/>
    </location>
</feature>
<feature type="active site" description="Charge relay system" evidence="5">
    <location>
        <position position="275"/>
    </location>
</feature>
<keyword evidence="3 5" id="KW-0378">Hydrolase</keyword>
<evidence type="ECO:0000256" key="8">
    <source>
        <dbReference type="SAM" id="SignalP"/>
    </source>
</evidence>
<feature type="region of interest" description="Disordered" evidence="7">
    <location>
        <begin position="37"/>
        <end position="72"/>
    </location>
</feature>
<dbReference type="InterPro" id="IPR000209">
    <property type="entry name" value="Peptidase_S8/S53_dom"/>
</dbReference>
<dbReference type="SUPFAM" id="SSF52743">
    <property type="entry name" value="Subtilisin-like"/>
    <property type="match status" value="1"/>
</dbReference>
<dbReference type="Gene3D" id="3.40.50.200">
    <property type="entry name" value="Peptidase S8/S53 domain"/>
    <property type="match status" value="2"/>
</dbReference>
<evidence type="ECO:0000256" key="1">
    <source>
        <dbReference type="ARBA" id="ARBA00011073"/>
    </source>
</evidence>
<proteinExistence type="inferred from homology"/>
<dbReference type="InterPro" id="IPR036852">
    <property type="entry name" value="Peptidase_S8/S53_dom_sf"/>
</dbReference>
<evidence type="ECO:0000256" key="3">
    <source>
        <dbReference type="ARBA" id="ARBA00022801"/>
    </source>
</evidence>
<keyword evidence="2 5" id="KW-0645">Protease</keyword>
<dbReference type="PROSITE" id="PS00136">
    <property type="entry name" value="SUBTILASE_ASP"/>
    <property type="match status" value="1"/>
</dbReference>
<evidence type="ECO:0000256" key="4">
    <source>
        <dbReference type="ARBA" id="ARBA00022825"/>
    </source>
</evidence>
<dbReference type="InterPro" id="IPR050131">
    <property type="entry name" value="Peptidase_S8_subtilisin-like"/>
</dbReference>
<reference evidence="10 11" key="1">
    <citation type="submission" date="2017-06" db="EMBL/GenBank/DDBJ databases">
        <title>Cultured bacterium strain Saccharothrix yanglingensis Hhs.015.</title>
        <authorList>
            <person name="Xia Y."/>
        </authorList>
    </citation>
    <scope>NUCLEOTIDE SEQUENCE [LARGE SCALE GENOMIC DNA]</scope>
    <source>
        <strain evidence="10 11">Hhs.015</strain>
    </source>
</reference>
<feature type="signal peptide" evidence="8">
    <location>
        <begin position="1"/>
        <end position="35"/>
    </location>
</feature>
<evidence type="ECO:0000259" key="9">
    <source>
        <dbReference type="Pfam" id="PF00082"/>
    </source>
</evidence>
<accession>A0ABU0WVM4</accession>
<feature type="chain" id="PRO_5045252371" evidence="8">
    <location>
        <begin position="36"/>
        <end position="1088"/>
    </location>
</feature>
<comment type="similarity">
    <text evidence="1 5 6">Belongs to the peptidase S8 family.</text>
</comment>
<keyword evidence="4 5" id="KW-0720">Serine protease</keyword>
<organism evidence="10 11">
    <name type="scientific">Saccharothrix yanglingensis</name>
    <dbReference type="NCBI Taxonomy" id="659496"/>
    <lineage>
        <taxon>Bacteria</taxon>
        <taxon>Bacillati</taxon>
        <taxon>Actinomycetota</taxon>
        <taxon>Actinomycetes</taxon>
        <taxon>Pseudonocardiales</taxon>
        <taxon>Pseudonocardiaceae</taxon>
        <taxon>Saccharothrix</taxon>
    </lineage>
</organism>
<dbReference type="PROSITE" id="PS00138">
    <property type="entry name" value="SUBTILASE_SER"/>
    <property type="match status" value="1"/>
</dbReference>
<dbReference type="InterPro" id="IPR034213">
    <property type="entry name" value="S8_Vpr-like"/>
</dbReference>
<comment type="caution">
    <text evidence="10">The sequence shown here is derived from an EMBL/GenBank/DDBJ whole genome shotgun (WGS) entry which is preliminary data.</text>
</comment>
<feature type="domain" description="Peptidase S8/S53" evidence="9">
    <location>
        <begin position="199"/>
        <end position="657"/>
    </location>
</feature>
<dbReference type="PROSITE" id="PS51892">
    <property type="entry name" value="SUBTILASE"/>
    <property type="match status" value="1"/>
</dbReference>
<sequence>MNLRPRKVPMNHHRAVWASAAVVLVASLVVVPAAAREDPAGAPARPVPPNGRQATHASPTEPATGGTGPVGADLARATGAVTAFVELATTPAAEAYGEQRERGLGDPAAARAARADTDDRAARVLDALRDRDAGAREVATTRNAVPGVVVTADAATLREAVALPGVKSVRLTVPKVVQNSGAVRLTRAVRAWHDTGLLGDGVRIGIVDTGIDYTHADFGGPGTVAAHDAVDRTAPWTPTAKVVGGHDFVGDDYDANEPATAAPKPDPNPMDCQGHGTHVAGTAAGLGENADGTTFTGDHGELTPDDLDAMRIGPGTAPKAQLYALKVFGCTGATDLVSQALDWSLDPNGDGDFTDHLDVVNLSLGTDYGAQDDPDNLFVRKVVEHGVAVVASAGNGGDFYDVGGSPANAPEALAVANTRDAFAVLDGVEADGVRRPGQYSVAYTDYPALDRELPVVALSDQANLDGCDPITEDLTGRYAWLEWDEDDVTRRCGSGARTDHAQAAGAAGVLLPATSHVFKAGIAGNAAIPVFQLTAEATEAVRPALAGGALRVRMTGALRAAVPTTTPSIADTMTPSSSRGVRGPVAAKPDVAAPGDTIFSADTGTGTGGVSGGGTSMSAPHVAGIVALLRQAHPDWTVEEVKAAVMNTAGGVVTDGDDRGTGTPEAPMRVGAGRVDAADALAADLLAMVEDHPGAVGVAFGPVEAAEPLSVSRTVRVVNKSSSWRTAGLSYQPATEVPGTRFEVWPPMLRIPPDGEGTAEVTLRVTPAELRKTADPTLAKTQADVPRQFLAEASGRLLVRSAGRLLRVPVHAAPKPVADVEAVQDGGVLRLRGRGLDQGEGDEAYRSLVSVFELGGTSPELPDCTDEVTTGCAPNRTAKGGDLRYAGVASTGPGEGALLAFGIATWHDWVTLGVTNTPEVRIDTTGDGVHDFTVNAAKPTDALGSVTADVWYSVATRVSDGEVVSELPLNGQYGDVDTNLMDSDVVVLPVTLAALGIDPNGTSAPITYTVGTTGKYTAPGDADGYVDRVEGEPMAFDPLQPGTFVTGGLTFAAEDGAELEVRRAPGKGLLLLHHHNASGRRAQVLPAG</sequence>
<evidence type="ECO:0000256" key="2">
    <source>
        <dbReference type="ARBA" id="ARBA00022670"/>
    </source>
</evidence>
<dbReference type="PANTHER" id="PTHR43806:SF11">
    <property type="entry name" value="CEREVISIN-RELATED"/>
    <property type="match status" value="1"/>
</dbReference>
<gene>
    <name evidence="10" type="ORF">CKY47_05410</name>
</gene>
<dbReference type="PRINTS" id="PR00723">
    <property type="entry name" value="SUBTILISIN"/>
</dbReference>
<dbReference type="EMBL" id="NSDM01000001">
    <property type="protein sequence ID" value="MDQ2583427.1"/>
    <property type="molecule type" value="Genomic_DNA"/>
</dbReference>
<dbReference type="CDD" id="cd07474">
    <property type="entry name" value="Peptidases_S8_subtilisin_Vpr-like"/>
    <property type="match status" value="1"/>
</dbReference>
<evidence type="ECO:0000256" key="7">
    <source>
        <dbReference type="SAM" id="MobiDB-lite"/>
    </source>
</evidence>
<protein>
    <submittedName>
        <fullName evidence="10">Peptidase S8</fullName>
    </submittedName>
</protein>
<dbReference type="Pfam" id="PF00082">
    <property type="entry name" value="Peptidase_S8"/>
    <property type="match status" value="1"/>
</dbReference>
<dbReference type="InterPro" id="IPR023827">
    <property type="entry name" value="Peptidase_S8_Asp-AS"/>
</dbReference>
<name>A0ABU0WVM4_9PSEU</name>
<dbReference type="Proteomes" id="UP001225605">
    <property type="component" value="Unassembled WGS sequence"/>
</dbReference>
<evidence type="ECO:0000256" key="5">
    <source>
        <dbReference type="PROSITE-ProRule" id="PRU01240"/>
    </source>
</evidence>
<dbReference type="InterPro" id="IPR015500">
    <property type="entry name" value="Peptidase_S8_subtilisin-rel"/>
</dbReference>
<dbReference type="InterPro" id="IPR023828">
    <property type="entry name" value="Peptidase_S8_Ser-AS"/>
</dbReference>